<evidence type="ECO:0000259" key="4">
    <source>
        <dbReference type="Pfam" id="PF00291"/>
    </source>
</evidence>
<keyword evidence="3" id="KW-0456">Lyase</keyword>
<sequence length="293" mass="31147">MAVKVESCNPTASFKDRGTSVVISTLRAQGIHAVLEDSSGNGGSSFAAYCAAAGMDAQILAPETTSSFKILQSNVHGASVNLIPGTRQDTADEALRRSAERFYASHNWHPQFIEGTKLIAYEMWEDLGFTTPTAIVIPAGAGSLVLGCAIGFSELYRAGEITHLPRLLVAQPAHCSPLVHAFTSGVDAVEPAEWRRTIAEGTSIARPVRDREVLRAIRDSGGAMTAVPEEKLRPATLELAKTGLYTEPTSAQVVPAVEQFARNGQLSRDDTIVAVLTGSGLKASTAMTQLLDR</sequence>
<dbReference type="Gene3D" id="3.40.50.1100">
    <property type="match status" value="2"/>
</dbReference>
<dbReference type="InterPro" id="IPR001926">
    <property type="entry name" value="TrpB-like_PALP"/>
</dbReference>
<evidence type="ECO:0000313" key="6">
    <source>
        <dbReference type="Proteomes" id="UP000004691"/>
    </source>
</evidence>
<reference evidence="5 6" key="1">
    <citation type="submission" date="2012-01" db="EMBL/GenBank/DDBJ databases">
        <title>Improved High-Quality Draft sequence of Saccharomonospora xinjiangensis XJ-54.</title>
        <authorList>
            <consortium name="US DOE Joint Genome Institute"/>
            <person name="Lucas S."/>
            <person name="Han J."/>
            <person name="Lapidus A."/>
            <person name="Cheng J.-F."/>
            <person name="Goodwin L."/>
            <person name="Pitluck S."/>
            <person name="Peters L."/>
            <person name="Mikhailova N."/>
            <person name="Teshima H."/>
            <person name="Detter J.C."/>
            <person name="Han C."/>
            <person name="Tapia R."/>
            <person name="Land M."/>
            <person name="Hauser L."/>
            <person name="Kyrpides N."/>
            <person name="Ivanova N."/>
            <person name="Pagani I."/>
            <person name="Brambilla E.-M."/>
            <person name="Klenk H.-P."/>
            <person name="Woyke T."/>
        </authorList>
    </citation>
    <scope>NUCLEOTIDE SEQUENCE [LARGE SCALE GENOMIC DNA]</scope>
    <source>
        <strain evidence="5 6">XJ-54</strain>
    </source>
</reference>
<name>I0V008_9PSEU</name>
<keyword evidence="6" id="KW-1185">Reference proteome</keyword>
<dbReference type="AlphaFoldDB" id="I0V008"/>
<dbReference type="OrthoDB" id="9778118at2"/>
<dbReference type="GO" id="GO:0004794">
    <property type="term" value="F:threonine deaminase activity"/>
    <property type="evidence" value="ECO:0007669"/>
    <property type="project" value="TreeGrafter"/>
</dbReference>
<dbReference type="GO" id="GO:0009097">
    <property type="term" value="P:isoleucine biosynthetic process"/>
    <property type="evidence" value="ECO:0007669"/>
    <property type="project" value="TreeGrafter"/>
</dbReference>
<dbReference type="EMBL" id="JH636049">
    <property type="protein sequence ID" value="EID53461.1"/>
    <property type="molecule type" value="Genomic_DNA"/>
</dbReference>
<dbReference type="GO" id="GO:0006567">
    <property type="term" value="P:L-threonine catabolic process"/>
    <property type="evidence" value="ECO:0007669"/>
    <property type="project" value="TreeGrafter"/>
</dbReference>
<dbReference type="GO" id="GO:0006565">
    <property type="term" value="P:L-serine catabolic process"/>
    <property type="evidence" value="ECO:0007669"/>
    <property type="project" value="TreeGrafter"/>
</dbReference>
<dbReference type="InterPro" id="IPR050147">
    <property type="entry name" value="Ser/Thr_Dehydratase"/>
</dbReference>
<dbReference type="STRING" id="882086.SacxiDRAFT_1203"/>
<dbReference type="SUPFAM" id="SSF53686">
    <property type="entry name" value="Tryptophan synthase beta subunit-like PLP-dependent enzymes"/>
    <property type="match status" value="1"/>
</dbReference>
<dbReference type="Pfam" id="PF00291">
    <property type="entry name" value="PALP"/>
    <property type="match status" value="1"/>
</dbReference>
<keyword evidence="2" id="KW-0663">Pyridoxal phosphate</keyword>
<feature type="domain" description="Tryptophan synthase beta chain-like PALP" evidence="4">
    <location>
        <begin position="3"/>
        <end position="278"/>
    </location>
</feature>
<dbReference type="RefSeq" id="WP_006237583.1">
    <property type="nucleotide sequence ID" value="NZ_JH636049.1"/>
</dbReference>
<comment type="cofactor">
    <cofactor evidence="1">
        <name>pyridoxal 5'-phosphate</name>
        <dbReference type="ChEBI" id="CHEBI:597326"/>
    </cofactor>
</comment>
<accession>I0V008</accession>
<dbReference type="PANTHER" id="PTHR48078">
    <property type="entry name" value="THREONINE DEHYDRATASE, MITOCHONDRIAL-RELATED"/>
    <property type="match status" value="1"/>
</dbReference>
<dbReference type="PANTHER" id="PTHR48078:SF6">
    <property type="entry name" value="L-THREONINE DEHYDRATASE CATABOLIC TDCB"/>
    <property type="match status" value="1"/>
</dbReference>
<protein>
    <submittedName>
        <fullName evidence="5">Threonine synthase</fullName>
    </submittedName>
</protein>
<dbReference type="eggNOG" id="COG0498">
    <property type="taxonomic scope" value="Bacteria"/>
</dbReference>
<proteinExistence type="predicted"/>
<evidence type="ECO:0000256" key="3">
    <source>
        <dbReference type="ARBA" id="ARBA00023239"/>
    </source>
</evidence>
<dbReference type="Proteomes" id="UP000004691">
    <property type="component" value="Unassembled WGS sequence"/>
</dbReference>
<evidence type="ECO:0000256" key="2">
    <source>
        <dbReference type="ARBA" id="ARBA00022898"/>
    </source>
</evidence>
<dbReference type="HOGENOM" id="CLU_028142_4_0_11"/>
<gene>
    <name evidence="5" type="ORF">SacxiDRAFT_1203</name>
</gene>
<dbReference type="InterPro" id="IPR036052">
    <property type="entry name" value="TrpB-like_PALP_sf"/>
</dbReference>
<organism evidence="5 6">
    <name type="scientific">Saccharomonospora xinjiangensis XJ-54</name>
    <dbReference type="NCBI Taxonomy" id="882086"/>
    <lineage>
        <taxon>Bacteria</taxon>
        <taxon>Bacillati</taxon>
        <taxon>Actinomycetota</taxon>
        <taxon>Actinomycetes</taxon>
        <taxon>Pseudonocardiales</taxon>
        <taxon>Pseudonocardiaceae</taxon>
        <taxon>Saccharomonospora</taxon>
    </lineage>
</organism>
<evidence type="ECO:0000313" key="5">
    <source>
        <dbReference type="EMBL" id="EID53461.1"/>
    </source>
</evidence>
<dbReference type="GO" id="GO:0003941">
    <property type="term" value="F:L-serine ammonia-lyase activity"/>
    <property type="evidence" value="ECO:0007669"/>
    <property type="project" value="TreeGrafter"/>
</dbReference>
<evidence type="ECO:0000256" key="1">
    <source>
        <dbReference type="ARBA" id="ARBA00001933"/>
    </source>
</evidence>